<dbReference type="EMBL" id="GBRH01216271">
    <property type="protein sequence ID" value="JAD81624.1"/>
    <property type="molecule type" value="Transcribed_RNA"/>
</dbReference>
<proteinExistence type="predicted"/>
<reference evidence="1" key="1">
    <citation type="submission" date="2014-09" db="EMBL/GenBank/DDBJ databases">
        <authorList>
            <person name="Magalhaes I.L.F."/>
            <person name="Oliveira U."/>
            <person name="Santos F.R."/>
            <person name="Vidigal T.H.D.A."/>
            <person name="Brescovit A.D."/>
            <person name="Santos A.J."/>
        </authorList>
    </citation>
    <scope>NUCLEOTIDE SEQUENCE</scope>
    <source>
        <tissue evidence="1">Shoot tissue taken approximately 20 cm above the soil surface</tissue>
    </source>
</reference>
<sequence>MGGDRATPPQINSVLRRPSRRTLLRILSRRDQNGPCCRRCPCPSRPPDRRQQQTSAPFLLAARLREPDRRGAPSLLGPSSPLPLPSVRFRR</sequence>
<reference evidence="1" key="2">
    <citation type="journal article" date="2015" name="Data Brief">
        <title>Shoot transcriptome of the giant reed, Arundo donax.</title>
        <authorList>
            <person name="Barrero R.A."/>
            <person name="Guerrero F.D."/>
            <person name="Moolhuijzen P."/>
            <person name="Goolsby J.A."/>
            <person name="Tidwell J."/>
            <person name="Bellgard S.E."/>
            <person name="Bellgard M.I."/>
        </authorList>
    </citation>
    <scope>NUCLEOTIDE SEQUENCE</scope>
    <source>
        <tissue evidence="1">Shoot tissue taken approximately 20 cm above the soil surface</tissue>
    </source>
</reference>
<protein>
    <submittedName>
        <fullName evidence="1">Uncharacterized protein</fullName>
    </submittedName>
</protein>
<organism evidence="1">
    <name type="scientific">Arundo donax</name>
    <name type="common">Giant reed</name>
    <name type="synonym">Donax arundinaceus</name>
    <dbReference type="NCBI Taxonomy" id="35708"/>
    <lineage>
        <taxon>Eukaryota</taxon>
        <taxon>Viridiplantae</taxon>
        <taxon>Streptophyta</taxon>
        <taxon>Embryophyta</taxon>
        <taxon>Tracheophyta</taxon>
        <taxon>Spermatophyta</taxon>
        <taxon>Magnoliopsida</taxon>
        <taxon>Liliopsida</taxon>
        <taxon>Poales</taxon>
        <taxon>Poaceae</taxon>
        <taxon>PACMAD clade</taxon>
        <taxon>Arundinoideae</taxon>
        <taxon>Arundineae</taxon>
        <taxon>Arundo</taxon>
    </lineage>
</organism>
<name>A0A0A9CZA8_ARUDO</name>
<evidence type="ECO:0000313" key="1">
    <source>
        <dbReference type="EMBL" id="JAD81624.1"/>
    </source>
</evidence>
<dbReference type="AlphaFoldDB" id="A0A0A9CZA8"/>
<accession>A0A0A9CZA8</accession>